<proteinExistence type="predicted"/>
<evidence type="ECO:0000313" key="4">
    <source>
        <dbReference type="Proteomes" id="UP001201844"/>
    </source>
</evidence>
<keyword evidence="4" id="KW-1185">Reference proteome</keyword>
<evidence type="ECO:0000313" key="3">
    <source>
        <dbReference type="EMBL" id="MCJ8148991.1"/>
    </source>
</evidence>
<gene>
    <name evidence="3" type="ORF">MKI86_07550</name>
</gene>
<dbReference type="Pfam" id="PF07811">
    <property type="entry name" value="TadE"/>
    <property type="match status" value="1"/>
</dbReference>
<reference evidence="3 4" key="1">
    <citation type="submission" date="2022-02" db="EMBL/GenBank/DDBJ databases">
        <title>Shinella B3.7 sp. nov., isolated from Sediment (Zhairuo Island).</title>
        <authorList>
            <person name="Chen G."/>
        </authorList>
    </citation>
    <scope>NUCLEOTIDE SEQUENCE [LARGE SCALE GENOMIC DNA]</scope>
    <source>
        <strain evidence="3 4">B3.7</strain>
    </source>
</reference>
<accession>A0ABT0CK58</accession>
<feature type="domain" description="TadE-like" evidence="2">
    <location>
        <begin position="27"/>
        <end position="69"/>
    </location>
</feature>
<name>A0ABT0CK58_9HYPH</name>
<feature type="transmembrane region" description="Helical" evidence="1">
    <location>
        <begin position="28"/>
        <end position="48"/>
    </location>
</feature>
<evidence type="ECO:0000259" key="2">
    <source>
        <dbReference type="Pfam" id="PF07811"/>
    </source>
</evidence>
<sequence length="196" mass="22348">MSLDQDISSRRQPMKGLLKRFYRRRDGATAIEFAILAIPFFVMIFASLETFVAFTGEQLLANATENMARKIRTGQIKPGYSEKDFRKQFCEEISILMPCSAKEIDTPDKLLLDVRSFEKYTDIPKAVPLADSDIDTRSFKFAPGGKKTINIVRAYYRWDVITDLVRPLLSNIKSANGSRQNYLMIATAVVQNEDYP</sequence>
<dbReference type="InterPro" id="IPR012495">
    <property type="entry name" value="TadE-like_dom"/>
</dbReference>
<keyword evidence="1" id="KW-0472">Membrane</keyword>
<protein>
    <submittedName>
        <fullName evidence="3">Pilus assembly protein</fullName>
    </submittedName>
</protein>
<dbReference type="Proteomes" id="UP001201844">
    <property type="component" value="Unassembled WGS sequence"/>
</dbReference>
<keyword evidence="1" id="KW-0812">Transmembrane</keyword>
<dbReference type="EMBL" id="JAKVIN010000003">
    <property type="protein sequence ID" value="MCJ8148991.1"/>
    <property type="molecule type" value="Genomic_DNA"/>
</dbReference>
<comment type="caution">
    <text evidence="3">The sequence shown here is derived from an EMBL/GenBank/DDBJ whole genome shotgun (WGS) entry which is preliminary data.</text>
</comment>
<keyword evidence="1" id="KW-1133">Transmembrane helix</keyword>
<organism evidence="3 4">
    <name type="scientific">Shinella sedimenti</name>
    <dbReference type="NCBI Taxonomy" id="2919913"/>
    <lineage>
        <taxon>Bacteria</taxon>
        <taxon>Pseudomonadati</taxon>
        <taxon>Pseudomonadota</taxon>
        <taxon>Alphaproteobacteria</taxon>
        <taxon>Hyphomicrobiales</taxon>
        <taxon>Rhizobiaceae</taxon>
        <taxon>Shinella</taxon>
    </lineage>
</organism>
<dbReference type="RefSeq" id="WP_241599426.1">
    <property type="nucleotide sequence ID" value="NZ_JAKVIN010000003.1"/>
</dbReference>
<evidence type="ECO:0000256" key="1">
    <source>
        <dbReference type="SAM" id="Phobius"/>
    </source>
</evidence>